<evidence type="ECO:0000256" key="1">
    <source>
        <dbReference type="ARBA" id="ARBA00004651"/>
    </source>
</evidence>
<gene>
    <name evidence="4" type="ORF">GSCOC_T00024319001</name>
</gene>
<dbReference type="InterPro" id="IPR003855">
    <property type="entry name" value="K+_transporter"/>
</dbReference>
<dbReference type="AlphaFoldDB" id="A0A068UHS5"/>
<dbReference type="GO" id="GO:0005886">
    <property type="term" value="C:plasma membrane"/>
    <property type="evidence" value="ECO:0007669"/>
    <property type="project" value="UniProtKB-SubCell"/>
</dbReference>
<dbReference type="GO" id="GO:0015079">
    <property type="term" value="F:potassium ion transmembrane transporter activity"/>
    <property type="evidence" value="ECO:0007669"/>
    <property type="project" value="InterPro"/>
</dbReference>
<accession>A0A068UHS5</accession>
<name>A0A068UHS5_COFCA</name>
<comment type="subcellular location">
    <subcellularLocation>
        <location evidence="1">Cell membrane</location>
        <topology evidence="1">Multi-pass membrane protein</topology>
    </subcellularLocation>
</comment>
<feature type="domain" description="K+ potassium transporter integral membrane" evidence="3">
    <location>
        <begin position="6"/>
        <end position="86"/>
    </location>
</feature>
<dbReference type="Gramene" id="CDP07168">
    <property type="protein sequence ID" value="CDP07168"/>
    <property type="gene ID" value="GSCOC_T00024319001"/>
</dbReference>
<evidence type="ECO:0000259" key="3">
    <source>
        <dbReference type="Pfam" id="PF02705"/>
    </source>
</evidence>
<evidence type="ECO:0000313" key="4">
    <source>
        <dbReference type="EMBL" id="CDP07168.1"/>
    </source>
</evidence>
<evidence type="ECO:0000256" key="2">
    <source>
        <dbReference type="ARBA" id="ARBA00008440"/>
    </source>
</evidence>
<sequence length="209" mass="23315">MGLINRPTFVIAILASIIPSQAMTSGIFFIIQQSLLLGCFPRVKTVHTSTMYGGQVYIPEINFLLMISCVVVTGAFRTIAETGNAYVQLEPTVVHVYGRGISGLCYDLKIVRYFCDLMRAGHWFGGGSLPKLHLLQVRSRKLLAISFCNGPNVNNAHLEQCVQKGHLRVKAQGFSAEAQLDNKRGIEVVHFWTRIIKRINTLIIIIKNK</sequence>
<reference evidence="5" key="1">
    <citation type="journal article" date="2014" name="Science">
        <title>The coffee genome provides insight into the convergent evolution of caffeine biosynthesis.</title>
        <authorList>
            <person name="Denoeud F."/>
            <person name="Carretero-Paulet L."/>
            <person name="Dereeper A."/>
            <person name="Droc G."/>
            <person name="Guyot R."/>
            <person name="Pietrella M."/>
            <person name="Zheng C."/>
            <person name="Alberti A."/>
            <person name="Anthony F."/>
            <person name="Aprea G."/>
            <person name="Aury J.M."/>
            <person name="Bento P."/>
            <person name="Bernard M."/>
            <person name="Bocs S."/>
            <person name="Campa C."/>
            <person name="Cenci A."/>
            <person name="Combes M.C."/>
            <person name="Crouzillat D."/>
            <person name="Da Silva C."/>
            <person name="Daddiego L."/>
            <person name="De Bellis F."/>
            <person name="Dussert S."/>
            <person name="Garsmeur O."/>
            <person name="Gayraud T."/>
            <person name="Guignon V."/>
            <person name="Jahn K."/>
            <person name="Jamilloux V."/>
            <person name="Joet T."/>
            <person name="Labadie K."/>
            <person name="Lan T."/>
            <person name="Leclercq J."/>
            <person name="Lepelley M."/>
            <person name="Leroy T."/>
            <person name="Li L.T."/>
            <person name="Librado P."/>
            <person name="Lopez L."/>
            <person name="Munoz A."/>
            <person name="Noel B."/>
            <person name="Pallavicini A."/>
            <person name="Perrotta G."/>
            <person name="Poncet V."/>
            <person name="Pot D."/>
            <person name="Priyono X."/>
            <person name="Rigoreau M."/>
            <person name="Rouard M."/>
            <person name="Rozas J."/>
            <person name="Tranchant-Dubreuil C."/>
            <person name="VanBuren R."/>
            <person name="Zhang Q."/>
            <person name="Andrade A.C."/>
            <person name="Argout X."/>
            <person name="Bertrand B."/>
            <person name="de Kochko A."/>
            <person name="Graziosi G."/>
            <person name="Henry R.J."/>
            <person name="Jayarama X."/>
            <person name="Ming R."/>
            <person name="Nagai C."/>
            <person name="Rounsley S."/>
            <person name="Sankoff D."/>
            <person name="Giuliano G."/>
            <person name="Albert V.A."/>
            <person name="Wincker P."/>
            <person name="Lashermes P."/>
        </authorList>
    </citation>
    <scope>NUCLEOTIDE SEQUENCE [LARGE SCALE GENOMIC DNA]</scope>
    <source>
        <strain evidence="5">cv. DH200-94</strain>
    </source>
</reference>
<dbReference type="EMBL" id="HG739109">
    <property type="protein sequence ID" value="CDP07168.1"/>
    <property type="molecule type" value="Genomic_DNA"/>
</dbReference>
<evidence type="ECO:0000313" key="5">
    <source>
        <dbReference type="Proteomes" id="UP000295252"/>
    </source>
</evidence>
<dbReference type="STRING" id="49390.A0A068UHS5"/>
<protein>
    <recommendedName>
        <fullName evidence="3">K+ potassium transporter integral membrane domain-containing protein</fullName>
    </recommendedName>
</protein>
<dbReference type="PANTHER" id="PTHR30540:SF109">
    <property type="entry name" value="POTASSIUM TRANSPORTER"/>
    <property type="match status" value="1"/>
</dbReference>
<proteinExistence type="inferred from homology"/>
<dbReference type="Pfam" id="PF02705">
    <property type="entry name" value="K_trans"/>
    <property type="match status" value="1"/>
</dbReference>
<keyword evidence="5" id="KW-1185">Reference proteome</keyword>
<dbReference type="PANTHER" id="PTHR30540">
    <property type="entry name" value="OSMOTIC STRESS POTASSIUM TRANSPORTER"/>
    <property type="match status" value="1"/>
</dbReference>
<dbReference type="InterPro" id="IPR053951">
    <property type="entry name" value="K_trans_N"/>
</dbReference>
<dbReference type="InParanoid" id="A0A068UHS5"/>
<dbReference type="OrthoDB" id="504708at2759"/>
<dbReference type="Proteomes" id="UP000295252">
    <property type="component" value="Chromosome X"/>
</dbReference>
<comment type="similarity">
    <text evidence="2">Belongs to the HAK/KUP transporter (TC 2.A.72.3) family.</text>
</comment>
<organism evidence="4 5">
    <name type="scientific">Coffea canephora</name>
    <name type="common">Robusta coffee</name>
    <dbReference type="NCBI Taxonomy" id="49390"/>
    <lineage>
        <taxon>Eukaryota</taxon>
        <taxon>Viridiplantae</taxon>
        <taxon>Streptophyta</taxon>
        <taxon>Embryophyta</taxon>
        <taxon>Tracheophyta</taxon>
        <taxon>Spermatophyta</taxon>
        <taxon>Magnoliopsida</taxon>
        <taxon>eudicotyledons</taxon>
        <taxon>Gunneridae</taxon>
        <taxon>Pentapetalae</taxon>
        <taxon>asterids</taxon>
        <taxon>lamiids</taxon>
        <taxon>Gentianales</taxon>
        <taxon>Rubiaceae</taxon>
        <taxon>Ixoroideae</taxon>
        <taxon>Gardenieae complex</taxon>
        <taxon>Bertiereae - Coffeeae clade</taxon>
        <taxon>Coffeeae</taxon>
        <taxon>Coffea</taxon>
    </lineage>
</organism>